<feature type="signal peptide" evidence="2">
    <location>
        <begin position="1"/>
        <end position="22"/>
    </location>
</feature>
<keyword evidence="5" id="KW-1185">Reference proteome</keyword>
<protein>
    <recommendedName>
        <fullName evidence="3">DUF1664 domain-containing protein</fullName>
    </recommendedName>
</protein>
<dbReference type="PANTHER" id="PTHR47289">
    <property type="entry name" value="TRANSCRIPTION FACTOR, PUTATIVE (DUF1664)-RELATED"/>
    <property type="match status" value="1"/>
</dbReference>
<dbReference type="STRING" id="3476.A0A2P5B943"/>
<feature type="chain" id="PRO_5015130508" description="DUF1664 domain-containing protein" evidence="2">
    <location>
        <begin position="23"/>
        <end position="350"/>
    </location>
</feature>
<dbReference type="PANTHER" id="PTHR47289:SF2">
    <property type="entry name" value="TRANSCRIPTION FACTOR, PUTATIVE (DUF1664)-RELATED"/>
    <property type="match status" value="1"/>
</dbReference>
<dbReference type="OrthoDB" id="544175at2759"/>
<feature type="compositionally biased region" description="Low complexity" evidence="1">
    <location>
        <begin position="261"/>
        <end position="280"/>
    </location>
</feature>
<dbReference type="EMBL" id="JXTB01000334">
    <property type="protein sequence ID" value="PON45287.1"/>
    <property type="molecule type" value="Genomic_DNA"/>
</dbReference>
<dbReference type="Pfam" id="PF07889">
    <property type="entry name" value="DUF1664"/>
    <property type="match status" value="1"/>
</dbReference>
<dbReference type="Proteomes" id="UP000237105">
    <property type="component" value="Unassembled WGS sequence"/>
</dbReference>
<dbReference type="InterPro" id="IPR012458">
    <property type="entry name" value="DUF1664"/>
</dbReference>
<comment type="caution">
    <text evidence="4">The sequence shown here is derived from an EMBL/GenBank/DDBJ whole genome shotgun (WGS) entry which is preliminary data.</text>
</comment>
<keyword evidence="2" id="KW-0732">Signal</keyword>
<accession>A0A2P5B943</accession>
<feature type="domain" description="DUF1664" evidence="3">
    <location>
        <begin position="88"/>
        <end position="210"/>
    </location>
</feature>
<name>A0A2P5B943_PARAD</name>
<gene>
    <name evidence="4" type="ORF">PanWU01x14_259920</name>
</gene>
<sequence>MALSLGKLTILVGAGILGSVLAKEGRVSDFVSGAFKIAFKQLKQDDSSPPVKKPRNDLLLAQVNSLRQELQILASNKSVTIINASRLGGKKYGIILVIVVAGCGYVWWKGGEGLSGMMIATRSSLSNACTSIEKKLENVYSSVSATKRKLSSQIDGLDRGLEECLETTSRTQEEVKGLRDKTVLIGDDFRSVQNAVLAMETKINNIERKQIMTNEGVRYLCDVAQTIEIQKGRTTEGFQAIPSSSSKPALDIPPSSPARTGSLPPLLMSEPMSSSDSSGSHQDVDEISEATGASTGHGVADGINASEDSNNGASSARRFGLRIPIINASFLTRTRSATSGLLQQTRSTAS</sequence>
<organism evidence="4 5">
    <name type="scientific">Parasponia andersonii</name>
    <name type="common">Sponia andersonii</name>
    <dbReference type="NCBI Taxonomy" id="3476"/>
    <lineage>
        <taxon>Eukaryota</taxon>
        <taxon>Viridiplantae</taxon>
        <taxon>Streptophyta</taxon>
        <taxon>Embryophyta</taxon>
        <taxon>Tracheophyta</taxon>
        <taxon>Spermatophyta</taxon>
        <taxon>Magnoliopsida</taxon>
        <taxon>eudicotyledons</taxon>
        <taxon>Gunneridae</taxon>
        <taxon>Pentapetalae</taxon>
        <taxon>rosids</taxon>
        <taxon>fabids</taxon>
        <taxon>Rosales</taxon>
        <taxon>Cannabaceae</taxon>
        <taxon>Parasponia</taxon>
    </lineage>
</organism>
<evidence type="ECO:0000256" key="2">
    <source>
        <dbReference type="SAM" id="SignalP"/>
    </source>
</evidence>
<reference evidence="5" key="1">
    <citation type="submission" date="2016-06" db="EMBL/GenBank/DDBJ databases">
        <title>Parallel loss of symbiosis genes in relatives of nitrogen-fixing non-legume Parasponia.</title>
        <authorList>
            <person name="Van Velzen R."/>
            <person name="Holmer R."/>
            <person name="Bu F."/>
            <person name="Rutten L."/>
            <person name="Van Zeijl A."/>
            <person name="Liu W."/>
            <person name="Santuari L."/>
            <person name="Cao Q."/>
            <person name="Sharma T."/>
            <person name="Shen D."/>
            <person name="Roswanjaya Y."/>
            <person name="Wardhani T."/>
            <person name="Kalhor M.S."/>
            <person name="Jansen J."/>
            <person name="Van den Hoogen J."/>
            <person name="Gungor B."/>
            <person name="Hartog M."/>
            <person name="Hontelez J."/>
            <person name="Verver J."/>
            <person name="Yang W.-C."/>
            <person name="Schijlen E."/>
            <person name="Repin R."/>
            <person name="Schilthuizen M."/>
            <person name="Schranz E."/>
            <person name="Heidstra R."/>
            <person name="Miyata K."/>
            <person name="Fedorova E."/>
            <person name="Kohlen W."/>
            <person name="Bisseling T."/>
            <person name="Smit S."/>
            <person name="Geurts R."/>
        </authorList>
    </citation>
    <scope>NUCLEOTIDE SEQUENCE [LARGE SCALE GENOMIC DNA]</scope>
    <source>
        <strain evidence="5">cv. WU1-14</strain>
    </source>
</reference>
<evidence type="ECO:0000256" key="1">
    <source>
        <dbReference type="SAM" id="MobiDB-lite"/>
    </source>
</evidence>
<evidence type="ECO:0000313" key="5">
    <source>
        <dbReference type="Proteomes" id="UP000237105"/>
    </source>
</evidence>
<proteinExistence type="predicted"/>
<evidence type="ECO:0000259" key="3">
    <source>
        <dbReference type="Pfam" id="PF07889"/>
    </source>
</evidence>
<feature type="region of interest" description="Disordered" evidence="1">
    <location>
        <begin position="238"/>
        <end position="314"/>
    </location>
</feature>
<evidence type="ECO:0000313" key="4">
    <source>
        <dbReference type="EMBL" id="PON45287.1"/>
    </source>
</evidence>
<dbReference type="AlphaFoldDB" id="A0A2P5B943"/>